<accession>A0A5N7A3T3</accession>
<dbReference type="EMBL" id="ML737653">
    <property type="protein sequence ID" value="KAE8364355.1"/>
    <property type="molecule type" value="Genomic_DNA"/>
</dbReference>
<dbReference type="OrthoDB" id="10426901at2759"/>
<keyword evidence="1" id="KW-1133">Transmembrane helix</keyword>
<organism evidence="2 3">
    <name type="scientific">Aspergillus caelatus</name>
    <dbReference type="NCBI Taxonomy" id="61420"/>
    <lineage>
        <taxon>Eukaryota</taxon>
        <taxon>Fungi</taxon>
        <taxon>Dikarya</taxon>
        <taxon>Ascomycota</taxon>
        <taxon>Pezizomycotina</taxon>
        <taxon>Eurotiomycetes</taxon>
        <taxon>Eurotiomycetidae</taxon>
        <taxon>Eurotiales</taxon>
        <taxon>Aspergillaceae</taxon>
        <taxon>Aspergillus</taxon>
        <taxon>Aspergillus subgen. Circumdati</taxon>
    </lineage>
</organism>
<keyword evidence="1" id="KW-0472">Membrane</keyword>
<keyword evidence="3" id="KW-1185">Reference proteome</keyword>
<name>A0A5N7A3T3_9EURO</name>
<feature type="transmembrane region" description="Helical" evidence="1">
    <location>
        <begin position="113"/>
        <end position="139"/>
    </location>
</feature>
<evidence type="ECO:0000313" key="2">
    <source>
        <dbReference type="EMBL" id="KAE8364355.1"/>
    </source>
</evidence>
<gene>
    <name evidence="2" type="ORF">BDV27DRAFT_128523</name>
</gene>
<dbReference type="AlphaFoldDB" id="A0A5N7A3T3"/>
<dbReference type="Proteomes" id="UP000326268">
    <property type="component" value="Unassembled WGS sequence"/>
</dbReference>
<dbReference type="GeneID" id="43651437"/>
<protein>
    <submittedName>
        <fullName evidence="2">Uncharacterized protein</fullName>
    </submittedName>
</protein>
<keyword evidence="1" id="KW-0812">Transmembrane</keyword>
<evidence type="ECO:0000256" key="1">
    <source>
        <dbReference type="SAM" id="Phobius"/>
    </source>
</evidence>
<sequence>MMLSSRLSEVSGMISALSVTNAVPGLGRTVDILSEKASPKEQQKAASLEAQSSYLYAKDARVYDLRRRLSFDGDARETPRRHVYLSFKRSFIDLHTVLVTVRSILVLEVKSCLFGFLFLFLFFSFLWVYYACYTLCQLLHMQQAGIRIM</sequence>
<dbReference type="RefSeq" id="XP_031927436.1">
    <property type="nucleotide sequence ID" value="XM_032066991.1"/>
</dbReference>
<evidence type="ECO:0000313" key="3">
    <source>
        <dbReference type="Proteomes" id="UP000326268"/>
    </source>
</evidence>
<reference evidence="2 3" key="1">
    <citation type="submission" date="2019-04" db="EMBL/GenBank/DDBJ databases">
        <title>Friends and foes A comparative genomics studyof 23 Aspergillus species from section Flavi.</title>
        <authorList>
            <consortium name="DOE Joint Genome Institute"/>
            <person name="Kjaerbolling I."/>
            <person name="Vesth T."/>
            <person name="Frisvad J.C."/>
            <person name="Nybo J.L."/>
            <person name="Theobald S."/>
            <person name="Kildgaard S."/>
            <person name="Isbrandt T."/>
            <person name="Kuo A."/>
            <person name="Sato A."/>
            <person name="Lyhne E.K."/>
            <person name="Kogle M.E."/>
            <person name="Wiebenga A."/>
            <person name="Kun R.S."/>
            <person name="Lubbers R.J."/>
            <person name="Makela M.R."/>
            <person name="Barry K."/>
            <person name="Chovatia M."/>
            <person name="Clum A."/>
            <person name="Daum C."/>
            <person name="Haridas S."/>
            <person name="He G."/>
            <person name="LaButti K."/>
            <person name="Lipzen A."/>
            <person name="Mondo S."/>
            <person name="Riley R."/>
            <person name="Salamov A."/>
            <person name="Simmons B.A."/>
            <person name="Magnuson J.K."/>
            <person name="Henrissat B."/>
            <person name="Mortensen U.H."/>
            <person name="Larsen T.O."/>
            <person name="Devries R.P."/>
            <person name="Grigoriev I.V."/>
            <person name="Machida M."/>
            <person name="Baker S.E."/>
            <person name="Andersen M.R."/>
        </authorList>
    </citation>
    <scope>NUCLEOTIDE SEQUENCE [LARGE SCALE GENOMIC DNA]</scope>
    <source>
        <strain evidence="2 3">CBS 763.97</strain>
    </source>
</reference>
<proteinExistence type="predicted"/>